<dbReference type="InterPro" id="IPR038610">
    <property type="entry name" value="FliK-like_C_sf"/>
</dbReference>
<feature type="region of interest" description="Disordered" evidence="4">
    <location>
        <begin position="289"/>
        <end position="308"/>
    </location>
</feature>
<keyword evidence="3" id="KW-1005">Bacterial flagellum biogenesis</keyword>
<comment type="function">
    <text evidence="1">Controls the length of the flagellar hook.</text>
</comment>
<sequence>MKSVVQIETMLSAISGFGGAAAGLRAGEAEGQASDGFAGDAVPFAVWLSALLGGPVGDVRTAAVSGLGTKTFELLRLAGLMTGDRFVETAADPAAAFAVDSGDIADATSATRVDDPAVIAQIAAAFGLSAPELTAWLAAVQAWREANGQPAADSYGVASGVGVPAIPSAKAGLEVVSLDSAAGNAAAFADVPASSPDGLQDGRAASQVRIASGVATGIVSPTKQAGAEVSLRQATVSAIAHPHRDADGGRSEMSNTDAVRHHPLARLEWLAAKAIASRSAVADVPVESPVVSNPTSHSGADETGSVPISVETPHAYPIRDVQSFFAPQTGTPALSVTRFAFEMAQWLVSQWKLKIGGHVQEARLRLEPDHLGALDVRLSLEDGRLTARFLAETGQAKDLIEAQLGALRSALAAHGIQVGKLEVSVFADAGSTRLWADNGAQSPLADDGRGGAFFGGRPSGRHGWNPEDAYEGPDASETATRGVSYLGWGQSTFEASA</sequence>
<feature type="region of interest" description="Disordered" evidence="4">
    <location>
        <begin position="439"/>
        <end position="477"/>
    </location>
</feature>
<dbReference type="GO" id="GO:0009424">
    <property type="term" value="C:bacterial-type flagellum hook"/>
    <property type="evidence" value="ECO:0007669"/>
    <property type="project" value="InterPro"/>
</dbReference>
<evidence type="ECO:0000256" key="3">
    <source>
        <dbReference type="ARBA" id="ARBA00022795"/>
    </source>
</evidence>
<dbReference type="EMBL" id="MOXJ01000004">
    <property type="protein sequence ID" value="PDO11241.1"/>
    <property type="molecule type" value="Genomic_DNA"/>
</dbReference>
<dbReference type="Gene3D" id="3.30.750.140">
    <property type="match status" value="1"/>
</dbReference>
<evidence type="ECO:0000259" key="5">
    <source>
        <dbReference type="Pfam" id="PF02120"/>
    </source>
</evidence>
<reference evidence="6 7" key="1">
    <citation type="submission" date="2016-12" db="EMBL/GenBank/DDBJ databases">
        <title>Candidatus Reconcilibacillus cellulovorans genome.</title>
        <authorList>
            <person name="Kolinko S."/>
            <person name="Wu Y.-W."/>
            <person name="Tachea F."/>
            <person name="Denzel E."/>
            <person name="Hiras J."/>
            <person name="Baecker N."/>
            <person name="Chan L.J."/>
            <person name="Eichorst S.A."/>
            <person name="Frey D."/>
            <person name="Adams P.D."/>
            <person name="Pray T."/>
            <person name="Tanjore D."/>
            <person name="Petzold C.J."/>
            <person name="Gladden J.M."/>
            <person name="Simmons B.A."/>
            <person name="Singer S.W."/>
        </authorList>
    </citation>
    <scope>NUCLEOTIDE SEQUENCE [LARGE SCALE GENOMIC DNA]</scope>
    <source>
        <strain evidence="6">JTherm</strain>
    </source>
</reference>
<dbReference type="PANTHER" id="PTHR37533:SF2">
    <property type="entry name" value="FLAGELLAR HOOK-LENGTH CONTROL PROTEIN"/>
    <property type="match status" value="1"/>
</dbReference>
<comment type="caution">
    <text evidence="6">The sequence shown here is derived from an EMBL/GenBank/DDBJ whole genome shotgun (WGS) entry which is preliminary data.</text>
</comment>
<feature type="domain" description="Flagellar hook-length control protein-like C-terminal" evidence="5">
    <location>
        <begin position="356"/>
        <end position="425"/>
    </location>
</feature>
<dbReference type="InterPro" id="IPR021136">
    <property type="entry name" value="Flagellar_hook_control-like_C"/>
</dbReference>
<dbReference type="InterPro" id="IPR052563">
    <property type="entry name" value="FliK"/>
</dbReference>
<dbReference type="PANTHER" id="PTHR37533">
    <property type="entry name" value="FLAGELLAR HOOK-LENGTH CONTROL PROTEIN"/>
    <property type="match status" value="1"/>
</dbReference>
<dbReference type="GO" id="GO:0044780">
    <property type="term" value="P:bacterial-type flagellum assembly"/>
    <property type="evidence" value="ECO:0007669"/>
    <property type="project" value="InterPro"/>
</dbReference>
<evidence type="ECO:0000256" key="4">
    <source>
        <dbReference type="SAM" id="MobiDB-lite"/>
    </source>
</evidence>
<dbReference type="Pfam" id="PF02120">
    <property type="entry name" value="Flg_hook"/>
    <property type="match status" value="1"/>
</dbReference>
<evidence type="ECO:0000313" key="6">
    <source>
        <dbReference type="EMBL" id="PDO11241.1"/>
    </source>
</evidence>
<proteinExistence type="inferred from homology"/>
<accession>A0A2A6E2H7</accession>
<dbReference type="PRINTS" id="PR01007">
    <property type="entry name" value="FLGHOOKFLIK"/>
</dbReference>
<gene>
    <name evidence="6" type="ORF">BLM47_03345</name>
</gene>
<evidence type="ECO:0000313" key="7">
    <source>
        <dbReference type="Proteomes" id="UP000243688"/>
    </source>
</evidence>
<evidence type="ECO:0000256" key="1">
    <source>
        <dbReference type="ARBA" id="ARBA00003944"/>
    </source>
</evidence>
<dbReference type="Proteomes" id="UP000243688">
    <property type="component" value="Unassembled WGS sequence"/>
</dbReference>
<evidence type="ECO:0000256" key="2">
    <source>
        <dbReference type="ARBA" id="ARBA00009149"/>
    </source>
</evidence>
<protein>
    <recommendedName>
        <fullName evidence="5">Flagellar hook-length control protein-like C-terminal domain-containing protein</fullName>
    </recommendedName>
</protein>
<organism evidence="6 7">
    <name type="scientific">Candidatus Reconcilbacillus cellulovorans</name>
    <dbReference type="NCBI Taxonomy" id="1906605"/>
    <lineage>
        <taxon>Bacteria</taxon>
        <taxon>Bacillati</taxon>
        <taxon>Bacillota</taxon>
        <taxon>Bacilli</taxon>
        <taxon>Bacillales</taxon>
        <taxon>Paenibacillaceae</taxon>
        <taxon>Candidatus Reconcilbacillus</taxon>
    </lineage>
</organism>
<comment type="similarity">
    <text evidence="2">Belongs to the FliK family.</text>
</comment>
<dbReference type="CDD" id="cd17470">
    <property type="entry name" value="T3SS_Flik_C"/>
    <property type="match status" value="1"/>
</dbReference>
<dbReference type="AlphaFoldDB" id="A0A2A6E2H7"/>
<dbReference type="InterPro" id="IPR001635">
    <property type="entry name" value="Flag_hook_Flik"/>
</dbReference>
<name>A0A2A6E2H7_9BACL</name>